<sequence>MIDLEYCKAMASYNRWQNESLLANCSKLEEEELRRDRGLFFKSIFGTWNHLLFIDYVWMDRFFQRPLRFSDPKQSIFSNLGDLQEKRGLLDLEILSWSKYLDADWLSNDLRFQSVMYNKEMILPCWLAVTQFFNHQTHHRSQISTALFQAGVDYGVTDIPAIPEAYKEKENVNL</sequence>
<name>A0A2M9ZSI5_9LEPT</name>
<evidence type="ECO:0000313" key="4">
    <source>
        <dbReference type="EMBL" id="PJZ71525.1"/>
    </source>
</evidence>
<gene>
    <name evidence="4" type="ORF">CH360_03295</name>
    <name evidence="5" type="ORF">CH373_03300</name>
</gene>
<feature type="binding site" evidence="3">
    <location>
        <position position="50"/>
    </location>
    <ligand>
        <name>a divalent metal cation</name>
        <dbReference type="ChEBI" id="CHEBI:60240"/>
    </ligand>
</feature>
<protein>
    <submittedName>
        <fullName evidence="5">Damage-inducible protein DinB</fullName>
    </submittedName>
</protein>
<evidence type="ECO:0000313" key="7">
    <source>
        <dbReference type="Proteomes" id="UP000231990"/>
    </source>
</evidence>
<dbReference type="Proteomes" id="UP000231962">
    <property type="component" value="Unassembled WGS sequence"/>
</dbReference>
<dbReference type="AlphaFoldDB" id="A0A2M9ZSI5"/>
<dbReference type="RefSeq" id="WP_100712509.1">
    <property type="nucleotide sequence ID" value="NZ_NPDY01000001.1"/>
</dbReference>
<dbReference type="PANTHER" id="PTHR37302:SF1">
    <property type="entry name" value="PROTEIN DINB"/>
    <property type="match status" value="1"/>
</dbReference>
<evidence type="ECO:0000256" key="2">
    <source>
        <dbReference type="ARBA" id="ARBA00022723"/>
    </source>
</evidence>
<dbReference type="GO" id="GO:0046872">
    <property type="term" value="F:metal ion binding"/>
    <property type="evidence" value="ECO:0007669"/>
    <property type="project" value="UniProtKB-KW"/>
</dbReference>
<feature type="binding site" evidence="3">
    <location>
        <position position="135"/>
    </location>
    <ligand>
        <name>a divalent metal cation</name>
        <dbReference type="ChEBI" id="CHEBI:60240"/>
    </ligand>
</feature>
<proteinExistence type="inferred from homology"/>
<dbReference type="OrthoDB" id="119432at2"/>
<dbReference type="SUPFAM" id="SSF109854">
    <property type="entry name" value="DinB/YfiT-like putative metalloenzymes"/>
    <property type="match status" value="1"/>
</dbReference>
<keyword evidence="6" id="KW-1185">Reference proteome</keyword>
<dbReference type="Pfam" id="PF05163">
    <property type="entry name" value="DinB"/>
    <property type="match status" value="1"/>
</dbReference>
<dbReference type="PANTHER" id="PTHR37302">
    <property type="entry name" value="SLR1116 PROTEIN"/>
    <property type="match status" value="1"/>
</dbReference>
<dbReference type="Gene3D" id="1.20.120.450">
    <property type="entry name" value="dinb family like domain"/>
    <property type="match status" value="1"/>
</dbReference>
<dbReference type="InterPro" id="IPR007837">
    <property type="entry name" value="DinB"/>
</dbReference>
<dbReference type="Proteomes" id="UP000231990">
    <property type="component" value="Unassembled WGS sequence"/>
</dbReference>
<dbReference type="EMBL" id="NPDY01000001">
    <property type="protein sequence ID" value="PJZ71525.1"/>
    <property type="molecule type" value="Genomic_DNA"/>
</dbReference>
<accession>A0A2M9ZSI5</accession>
<comment type="caution">
    <text evidence="5">The sequence shown here is derived from an EMBL/GenBank/DDBJ whole genome shotgun (WGS) entry which is preliminary data.</text>
</comment>
<feature type="binding site" evidence="3">
    <location>
        <position position="139"/>
    </location>
    <ligand>
        <name>a divalent metal cation</name>
        <dbReference type="ChEBI" id="CHEBI:60240"/>
    </ligand>
</feature>
<reference evidence="6 7" key="1">
    <citation type="submission" date="2017-07" db="EMBL/GenBank/DDBJ databases">
        <title>Leptospira spp. isolated from tropical soils.</title>
        <authorList>
            <person name="Thibeaux R."/>
            <person name="Iraola G."/>
            <person name="Ferres I."/>
            <person name="Bierque E."/>
            <person name="Girault D."/>
            <person name="Soupe-Gilbert M.-E."/>
            <person name="Picardeau M."/>
            <person name="Goarant C."/>
        </authorList>
    </citation>
    <scope>NUCLEOTIDE SEQUENCE [LARGE SCALE GENOMIC DNA]</scope>
    <source>
        <strain evidence="5 7">FH1-B-B1</strain>
        <strain evidence="4 6">FH1-B-C1</strain>
    </source>
</reference>
<organism evidence="5 7">
    <name type="scientific">Leptospira perolatii</name>
    <dbReference type="NCBI Taxonomy" id="2023191"/>
    <lineage>
        <taxon>Bacteria</taxon>
        <taxon>Pseudomonadati</taxon>
        <taxon>Spirochaetota</taxon>
        <taxon>Spirochaetia</taxon>
        <taxon>Leptospirales</taxon>
        <taxon>Leptospiraceae</taxon>
        <taxon>Leptospira</taxon>
    </lineage>
</organism>
<dbReference type="EMBL" id="NPDZ01000001">
    <property type="protein sequence ID" value="PJZ75057.1"/>
    <property type="molecule type" value="Genomic_DNA"/>
</dbReference>
<evidence type="ECO:0000313" key="5">
    <source>
        <dbReference type="EMBL" id="PJZ75057.1"/>
    </source>
</evidence>
<evidence type="ECO:0000256" key="3">
    <source>
        <dbReference type="PIRSR" id="PIRSR607837-1"/>
    </source>
</evidence>
<dbReference type="InterPro" id="IPR034660">
    <property type="entry name" value="DinB/YfiT-like"/>
</dbReference>
<evidence type="ECO:0000313" key="6">
    <source>
        <dbReference type="Proteomes" id="UP000231962"/>
    </source>
</evidence>
<evidence type="ECO:0000256" key="1">
    <source>
        <dbReference type="ARBA" id="ARBA00008635"/>
    </source>
</evidence>
<keyword evidence="2 3" id="KW-0479">Metal-binding</keyword>
<comment type="similarity">
    <text evidence="1">Belongs to the DinB family.</text>
</comment>